<dbReference type="Pfam" id="PF05497">
    <property type="entry name" value="Destabilase"/>
    <property type="match status" value="1"/>
</dbReference>
<dbReference type="EC" id="3.2.1.17" evidence="2"/>
<evidence type="ECO:0000313" key="12">
    <source>
        <dbReference type="EMBL" id="KAJ8024293.1"/>
    </source>
</evidence>
<dbReference type="Proteomes" id="UP001152320">
    <property type="component" value="Chromosome 19"/>
</dbReference>
<evidence type="ECO:0000256" key="9">
    <source>
        <dbReference type="PIRSR" id="PIRSR608597-1"/>
    </source>
</evidence>
<dbReference type="Gene3D" id="1.10.530.10">
    <property type="match status" value="1"/>
</dbReference>
<feature type="disulfide bond" evidence="10">
    <location>
        <begin position="97"/>
        <end position="179"/>
    </location>
</feature>
<dbReference type="GO" id="GO:0003796">
    <property type="term" value="F:lysozyme activity"/>
    <property type="evidence" value="ECO:0007669"/>
    <property type="project" value="UniProtKB-EC"/>
</dbReference>
<gene>
    <name evidence="12" type="ORF">HOLleu_36992</name>
</gene>
<organism evidence="12 13">
    <name type="scientific">Holothuria leucospilota</name>
    <name type="common">Black long sea cucumber</name>
    <name type="synonym">Mertensiothuria leucospilota</name>
    <dbReference type="NCBI Taxonomy" id="206669"/>
    <lineage>
        <taxon>Eukaryota</taxon>
        <taxon>Metazoa</taxon>
        <taxon>Echinodermata</taxon>
        <taxon>Eleutherozoa</taxon>
        <taxon>Echinozoa</taxon>
        <taxon>Holothuroidea</taxon>
        <taxon>Aspidochirotacea</taxon>
        <taxon>Aspidochirotida</taxon>
        <taxon>Holothuriidae</taxon>
        <taxon>Holothuria</taxon>
    </lineage>
</organism>
<evidence type="ECO:0000256" key="6">
    <source>
        <dbReference type="ARBA" id="ARBA00023022"/>
    </source>
</evidence>
<reference evidence="12" key="1">
    <citation type="submission" date="2021-10" db="EMBL/GenBank/DDBJ databases">
        <title>Tropical sea cucumber genome reveals ecological adaptation and Cuvierian tubules defense mechanism.</title>
        <authorList>
            <person name="Chen T."/>
        </authorList>
    </citation>
    <scope>NUCLEOTIDE SEQUENCE</scope>
    <source>
        <strain evidence="12">Nanhai2018</strain>
        <tissue evidence="12">Muscle</tissue>
    </source>
</reference>
<keyword evidence="8" id="KW-0326">Glycosidase</keyword>
<dbReference type="SMR" id="A0A9Q0YKM6"/>
<feature type="region of interest" description="Disordered" evidence="11">
    <location>
        <begin position="1"/>
        <end position="20"/>
    </location>
</feature>
<protein>
    <recommendedName>
        <fullName evidence="2">lysozyme</fullName>
        <ecNumber evidence="2">3.2.1.17</ecNumber>
    </recommendedName>
</protein>
<keyword evidence="5" id="KW-0378">Hydrolase</keyword>
<dbReference type="GO" id="GO:0042742">
    <property type="term" value="P:defense response to bacterium"/>
    <property type="evidence" value="ECO:0007669"/>
    <property type="project" value="UniProtKB-KW"/>
</dbReference>
<evidence type="ECO:0000256" key="3">
    <source>
        <dbReference type="ARBA" id="ARBA00022529"/>
    </source>
</evidence>
<feature type="disulfide bond" evidence="10">
    <location>
        <begin position="102"/>
        <end position="108"/>
    </location>
</feature>
<dbReference type="PANTHER" id="PTHR11195:SF13">
    <property type="entry name" value="INVERTEBRATE-TYPE LYSOZYME 2-RELATED"/>
    <property type="match status" value="1"/>
</dbReference>
<dbReference type="GO" id="GO:0031640">
    <property type="term" value="P:killing of cells of another organism"/>
    <property type="evidence" value="ECO:0007669"/>
    <property type="project" value="UniProtKB-KW"/>
</dbReference>
<feature type="active site" description="Proton donor" evidence="9">
    <location>
        <position position="105"/>
    </location>
</feature>
<evidence type="ECO:0000256" key="10">
    <source>
        <dbReference type="PIRSR" id="PIRSR608597-3"/>
    </source>
</evidence>
<feature type="disulfide bond" evidence="10">
    <location>
        <begin position="149"/>
        <end position="155"/>
    </location>
</feature>
<comment type="caution">
    <text evidence="12">The sequence shown here is derived from an EMBL/GenBank/DDBJ whole genome shotgun (WGS) entry which is preliminary data.</text>
</comment>
<comment type="catalytic activity">
    <reaction evidence="1">
        <text>Hydrolysis of (1-&gt;4)-beta-linkages between N-acetylmuramic acid and N-acetyl-D-glucosamine residues in a peptidoglycan and between N-acetyl-D-glucosamine residues in chitodextrins.</text>
        <dbReference type="EC" id="3.2.1.17"/>
    </reaction>
</comment>
<evidence type="ECO:0000256" key="2">
    <source>
        <dbReference type="ARBA" id="ARBA00012732"/>
    </source>
</evidence>
<keyword evidence="4" id="KW-0081">Bacteriolytic enzyme</keyword>
<evidence type="ECO:0000256" key="11">
    <source>
        <dbReference type="SAM" id="MobiDB-lite"/>
    </source>
</evidence>
<evidence type="ECO:0000256" key="5">
    <source>
        <dbReference type="ARBA" id="ARBA00022801"/>
    </source>
</evidence>
<keyword evidence="7 10" id="KW-1015">Disulfide bond</keyword>
<dbReference type="EMBL" id="JAIZAY010000019">
    <property type="protein sequence ID" value="KAJ8024293.1"/>
    <property type="molecule type" value="Genomic_DNA"/>
</dbReference>
<name>A0A9Q0YKM6_HOLLE</name>
<evidence type="ECO:0000313" key="13">
    <source>
        <dbReference type="Proteomes" id="UP001152320"/>
    </source>
</evidence>
<evidence type="ECO:0000256" key="8">
    <source>
        <dbReference type="ARBA" id="ARBA00023295"/>
    </source>
</evidence>
<feature type="active site" description="Nucleophile" evidence="9">
    <location>
        <position position="116"/>
    </location>
</feature>
<keyword evidence="3" id="KW-0929">Antimicrobial</keyword>
<feature type="disulfide bond" evidence="10">
    <location>
        <begin position="100"/>
        <end position="210"/>
    </location>
</feature>
<dbReference type="OrthoDB" id="6337871at2759"/>
<dbReference type="PANTHER" id="PTHR11195">
    <property type="entry name" value="DESTABILASE-RELATED"/>
    <property type="match status" value="1"/>
</dbReference>
<dbReference type="AlphaFoldDB" id="A0A9Q0YKM6"/>
<accession>A0A9Q0YKM6</accession>
<sequence>MDFADSNCPGGKTMSGKCPSQADHVKCCFTADTDEECATYNHPTAGQVGSCVSTSQCPGSFYISNLCPTKPNDIKCCFDKPTGTCSGGSDGPVPADCMQCICNVESNCQEIGCKWDVNSNSCGPYQIKYDYYTDALAINPNLGSGWESCTTKFACSEDTVQAYMTRYATHSRLGHTPTCEDFSRIHNGGPNGWNSPSTVGYWDKIQAQGCS</sequence>
<keyword evidence="6" id="KW-0044">Antibiotic</keyword>
<proteinExistence type="predicted"/>
<keyword evidence="13" id="KW-1185">Reference proteome</keyword>
<dbReference type="PROSITE" id="PS51909">
    <property type="entry name" value="LYSOZYME_I"/>
    <property type="match status" value="1"/>
</dbReference>
<evidence type="ECO:0000256" key="7">
    <source>
        <dbReference type="ARBA" id="ARBA00023157"/>
    </source>
</evidence>
<dbReference type="InterPro" id="IPR008597">
    <property type="entry name" value="Invert_lysozyme"/>
</dbReference>
<dbReference type="FunFam" id="1.10.530.10:FF:000023">
    <property type="entry name" value="Invertebrate-type lysozyme"/>
    <property type="match status" value="1"/>
</dbReference>
<feature type="disulfide bond" evidence="10">
    <location>
        <begin position="113"/>
        <end position="122"/>
    </location>
</feature>
<evidence type="ECO:0000256" key="4">
    <source>
        <dbReference type="ARBA" id="ARBA00022638"/>
    </source>
</evidence>
<evidence type="ECO:0000256" key="1">
    <source>
        <dbReference type="ARBA" id="ARBA00000632"/>
    </source>
</evidence>